<protein>
    <submittedName>
        <fullName evidence="3">A-kinase anchor protein 8-like isoform X5</fullName>
    </submittedName>
</protein>
<feature type="compositionally biased region" description="Basic and acidic residues" evidence="1">
    <location>
        <begin position="412"/>
        <end position="424"/>
    </location>
</feature>
<dbReference type="InterPro" id="IPR007071">
    <property type="entry name" value="AKAP95"/>
</dbReference>
<dbReference type="Proteomes" id="UP000248482">
    <property type="component" value="Unplaced"/>
</dbReference>
<accession>A0A2Y9IXU6</accession>
<dbReference type="GO" id="GO:0016363">
    <property type="term" value="C:nuclear matrix"/>
    <property type="evidence" value="ECO:0007669"/>
    <property type="project" value="TreeGrafter"/>
</dbReference>
<dbReference type="GeneID" id="111143814"/>
<dbReference type="AlphaFoldDB" id="A0A2Y9IXU6"/>
<name>A0A2Y9IXU6_ENHLU</name>
<proteinExistence type="predicted"/>
<sequence>MGMELGTLGQTEASIPMSALLSLGIELVVCFRHCPACPECIGRCFWGPLVQLVFHRRSWAGTHPAEWLGPPSLSWLGSPACLCDRRCPCLSVCLSVCLSSPYPCHLCPSVYILLAGYENYGYGYGYGQDNTTNYGYGMATSNSWEMPSSDTNANPSAAGSASADSVLSRINQRLDMVPHLETDMMQGGVYGSGGERYDSYEACDSRAILSERDLYRSGYDYGELDPEMEMAYEGQYDAYRDQFRMRGGDTFGPRAQGWARDSRSGRPMASGYGRMWEDPMGARGQCMPGASRLPSLFSQNIIPEYSMFQGMRGGGAFPGGSRFGFGFGNGMKQMRRTWKTWTTADFRTKKKKRKQCGSPDEPDSKATRTDCSDNSDSDNDEGTEGEAAEGTEGAEAVEKGSRAEGEDEDGKEEGKEEGKEDAEKGALSTQDDSGQIKRKLQAGKKSQDKQKKRQRDRMVERAPALALASSSSASDSCSCWTFLSLAGARPLGSPDKADPVAQIRTSGRGSSLCALSANTGPSTRRRWPATSIASSTRSTLNT</sequence>
<dbReference type="GO" id="GO:0003677">
    <property type="term" value="F:DNA binding"/>
    <property type="evidence" value="ECO:0007669"/>
    <property type="project" value="InterPro"/>
</dbReference>
<reference evidence="3" key="1">
    <citation type="submission" date="2025-08" db="UniProtKB">
        <authorList>
            <consortium name="RefSeq"/>
        </authorList>
    </citation>
    <scope>IDENTIFICATION</scope>
    <source>
        <tissue evidence="3">Blood</tissue>
    </source>
</reference>
<evidence type="ECO:0000256" key="1">
    <source>
        <dbReference type="SAM" id="MobiDB-lite"/>
    </source>
</evidence>
<feature type="compositionally biased region" description="Polar residues" evidence="1">
    <location>
        <begin position="531"/>
        <end position="542"/>
    </location>
</feature>
<evidence type="ECO:0000313" key="3">
    <source>
        <dbReference type="RefSeq" id="XP_022353432.1"/>
    </source>
</evidence>
<evidence type="ECO:0000313" key="2">
    <source>
        <dbReference type="Proteomes" id="UP000248482"/>
    </source>
</evidence>
<keyword evidence="2" id="KW-1185">Reference proteome</keyword>
<dbReference type="GO" id="GO:0034237">
    <property type="term" value="F:protein kinase A regulatory subunit binding"/>
    <property type="evidence" value="ECO:0007669"/>
    <property type="project" value="TreeGrafter"/>
</dbReference>
<organism evidence="2 3">
    <name type="scientific">Enhydra lutris kenyoni</name>
    <name type="common">northern sea otter</name>
    <dbReference type="NCBI Taxonomy" id="391180"/>
    <lineage>
        <taxon>Eukaryota</taxon>
        <taxon>Metazoa</taxon>
        <taxon>Chordata</taxon>
        <taxon>Craniata</taxon>
        <taxon>Vertebrata</taxon>
        <taxon>Euteleostomi</taxon>
        <taxon>Mammalia</taxon>
        <taxon>Eutheria</taxon>
        <taxon>Laurasiatheria</taxon>
        <taxon>Carnivora</taxon>
        <taxon>Caniformia</taxon>
        <taxon>Musteloidea</taxon>
        <taxon>Mustelidae</taxon>
        <taxon>Lutrinae</taxon>
        <taxon>Enhydra</taxon>
    </lineage>
</organism>
<feature type="compositionally biased region" description="Basic and acidic residues" evidence="1">
    <location>
        <begin position="362"/>
        <end position="371"/>
    </location>
</feature>
<dbReference type="PANTHER" id="PTHR12190:SF4">
    <property type="entry name" value="A-KINASE ANCHOR PROTEIN 8-LIKE"/>
    <property type="match status" value="1"/>
</dbReference>
<gene>
    <name evidence="3" type="primary">LOC111143814</name>
</gene>
<feature type="region of interest" description="Disordered" evidence="1">
    <location>
        <begin position="488"/>
        <end position="542"/>
    </location>
</feature>
<dbReference type="RefSeq" id="XP_022353432.1">
    <property type="nucleotide sequence ID" value="XM_022497724.1"/>
</dbReference>
<dbReference type="PANTHER" id="PTHR12190">
    <property type="entry name" value="A-KINASE ANCHOR PROTEIN AKAP 8"/>
    <property type="match status" value="1"/>
</dbReference>
<feature type="region of interest" description="Disordered" evidence="1">
    <location>
        <begin position="343"/>
        <end position="472"/>
    </location>
</feature>
<feature type="compositionally biased region" description="Acidic residues" evidence="1">
    <location>
        <begin position="373"/>
        <end position="389"/>
    </location>
</feature>